<dbReference type="Gene3D" id="3.40.50.150">
    <property type="entry name" value="Vaccinia Virus protein VP39"/>
    <property type="match status" value="1"/>
</dbReference>
<dbReference type="Pfam" id="PF08241">
    <property type="entry name" value="Methyltransf_11"/>
    <property type="match status" value="1"/>
</dbReference>
<dbReference type="InterPro" id="IPR013216">
    <property type="entry name" value="Methyltransf_11"/>
</dbReference>
<accession>A0A1Y2JMN0</accession>
<dbReference type="SUPFAM" id="SSF53335">
    <property type="entry name" value="S-adenosyl-L-methionine-dependent methyltransferases"/>
    <property type="match status" value="1"/>
</dbReference>
<sequence length="142" mass="15556">MPFADGVFDGAYMLHVGMNIEVKSKLCSEVSRVLRPGAVFGIYDVMRIGEGELSYPVPWATTAASSFVVEPAHYRSALQAAGFAVIAELSRRDFAVTFYDQFRARIMAAGGPPPLGIHVLMGRNASDKIHDPERGQWPRRTG</sequence>
<feature type="domain" description="Methyltransferase type 11" evidence="1">
    <location>
        <begin position="1"/>
        <end position="40"/>
    </location>
</feature>
<name>A0A1Y2JMN0_BRAJP</name>
<gene>
    <name evidence="2" type="ORF">BSZ19_20310</name>
</gene>
<protein>
    <recommendedName>
        <fullName evidence="1">Methyltransferase type 11 domain-containing protein</fullName>
    </recommendedName>
</protein>
<evidence type="ECO:0000313" key="3">
    <source>
        <dbReference type="Proteomes" id="UP000193335"/>
    </source>
</evidence>
<proteinExistence type="predicted"/>
<organism evidence="2 3">
    <name type="scientific">Bradyrhizobium japonicum</name>
    <dbReference type="NCBI Taxonomy" id="375"/>
    <lineage>
        <taxon>Bacteria</taxon>
        <taxon>Pseudomonadati</taxon>
        <taxon>Pseudomonadota</taxon>
        <taxon>Alphaproteobacteria</taxon>
        <taxon>Hyphomicrobiales</taxon>
        <taxon>Nitrobacteraceae</taxon>
        <taxon>Bradyrhizobium</taxon>
    </lineage>
</organism>
<dbReference type="AlphaFoldDB" id="A0A1Y2JMN0"/>
<reference evidence="2 3" key="1">
    <citation type="submission" date="2017-03" db="EMBL/GenBank/DDBJ databases">
        <title>Whole genome sequences of fourteen strains of Bradyrhizobium canariense and one strain of Bradyrhizobium japonicum isolated from Lupinus (Papilionoideae: Genisteae) species in Algeria.</title>
        <authorList>
            <person name="Crovadore J."/>
            <person name="Chekireb D."/>
            <person name="Brachmann A."/>
            <person name="Chablais R."/>
            <person name="Cochard B."/>
            <person name="Lefort F."/>
        </authorList>
    </citation>
    <scope>NUCLEOTIDE SEQUENCE [LARGE SCALE GENOMIC DNA]</scope>
    <source>
        <strain evidence="2 3">UBMA197</strain>
    </source>
</reference>
<dbReference type="GO" id="GO:0008757">
    <property type="term" value="F:S-adenosylmethionine-dependent methyltransferase activity"/>
    <property type="evidence" value="ECO:0007669"/>
    <property type="project" value="InterPro"/>
</dbReference>
<dbReference type="EMBL" id="NAFL01000252">
    <property type="protein sequence ID" value="OSJ31952.1"/>
    <property type="molecule type" value="Genomic_DNA"/>
</dbReference>
<evidence type="ECO:0000313" key="2">
    <source>
        <dbReference type="EMBL" id="OSJ31952.1"/>
    </source>
</evidence>
<dbReference type="Proteomes" id="UP000193335">
    <property type="component" value="Unassembled WGS sequence"/>
</dbReference>
<dbReference type="InterPro" id="IPR029063">
    <property type="entry name" value="SAM-dependent_MTases_sf"/>
</dbReference>
<evidence type="ECO:0000259" key="1">
    <source>
        <dbReference type="Pfam" id="PF08241"/>
    </source>
</evidence>
<comment type="caution">
    <text evidence="2">The sequence shown here is derived from an EMBL/GenBank/DDBJ whole genome shotgun (WGS) entry which is preliminary data.</text>
</comment>